<comment type="caution">
    <text evidence="2">The sequence shown here is derived from an EMBL/GenBank/DDBJ whole genome shotgun (WGS) entry which is preliminary data.</text>
</comment>
<evidence type="ECO:0000313" key="2">
    <source>
        <dbReference type="EMBL" id="PWG78069.1"/>
    </source>
</evidence>
<dbReference type="EMBL" id="QEAS01000036">
    <property type="protein sequence ID" value="PWG78069.1"/>
    <property type="molecule type" value="Genomic_DNA"/>
</dbReference>
<dbReference type="Proteomes" id="UP000245647">
    <property type="component" value="Unassembled WGS sequence"/>
</dbReference>
<evidence type="ECO:0000256" key="1">
    <source>
        <dbReference type="SAM" id="Coils"/>
    </source>
</evidence>
<protein>
    <submittedName>
        <fullName evidence="2">Uncharacterized protein</fullName>
    </submittedName>
</protein>
<dbReference type="AlphaFoldDB" id="A0A2U2PAB4"/>
<accession>A0A2U2PAB4</accession>
<feature type="coiled-coil region" evidence="1">
    <location>
        <begin position="269"/>
        <end position="296"/>
    </location>
</feature>
<sequence>MANTSFAQNSIAIEDTRDVISTPSDYNFKFRPQFKTLHSLGVPAGGSGYYTVLGFRGWGDNSGGKAHELAFGDENDVFVRSGWTEGWQDWRRVIVENPNSQGATIRIGNGNAGYNLDVPVGASPGGYNIDFLTWRDVVPNQVGARIRAERINNYQPGRAYVQGVDLVFQTSNGITQENLAERMRIRNDGTVGIGTSDTKGYMLAVGGAVIAESVKVQLKGSWPDYVFTPEHKLPALQEVENYIQKNRHLPEIPAAEEINKQGIELGEMNAKLLKKIEELTLYVIELRKEVDALKNK</sequence>
<proteinExistence type="predicted"/>
<reference evidence="2 3" key="1">
    <citation type="submission" date="2018-04" db="EMBL/GenBank/DDBJ databases">
        <title>Pedobacter chongqingensis sp. nov., isolated from a rottenly hemp rope.</title>
        <authorList>
            <person name="Cai Y."/>
        </authorList>
    </citation>
    <scope>NUCLEOTIDE SEQUENCE [LARGE SCALE GENOMIC DNA]</scope>
    <source>
        <strain evidence="2 3">FJ4-8</strain>
    </source>
</reference>
<keyword evidence="3" id="KW-1185">Reference proteome</keyword>
<name>A0A2U2PAB4_9SPHI</name>
<keyword evidence="1" id="KW-0175">Coiled coil</keyword>
<evidence type="ECO:0000313" key="3">
    <source>
        <dbReference type="Proteomes" id="UP000245647"/>
    </source>
</evidence>
<organism evidence="2 3">
    <name type="scientific">Pararcticibacter amylolyticus</name>
    <dbReference type="NCBI Taxonomy" id="2173175"/>
    <lineage>
        <taxon>Bacteria</taxon>
        <taxon>Pseudomonadati</taxon>
        <taxon>Bacteroidota</taxon>
        <taxon>Sphingobacteriia</taxon>
        <taxon>Sphingobacteriales</taxon>
        <taxon>Sphingobacteriaceae</taxon>
        <taxon>Pararcticibacter</taxon>
    </lineage>
</organism>
<gene>
    <name evidence="2" type="ORF">DDR33_24160</name>
</gene>